<evidence type="ECO:0000259" key="7">
    <source>
        <dbReference type="Pfam" id="PF12698"/>
    </source>
</evidence>
<dbReference type="Proteomes" id="UP000031036">
    <property type="component" value="Unassembled WGS sequence"/>
</dbReference>
<feature type="compositionally biased region" description="Low complexity" evidence="5">
    <location>
        <begin position="11"/>
        <end position="24"/>
    </location>
</feature>
<evidence type="ECO:0000256" key="3">
    <source>
        <dbReference type="ARBA" id="ARBA00022989"/>
    </source>
</evidence>
<feature type="transmembrane region" description="Helical" evidence="6">
    <location>
        <begin position="507"/>
        <end position="529"/>
    </location>
</feature>
<comment type="caution">
    <text evidence="8">The sequence shown here is derived from an EMBL/GenBank/DDBJ whole genome shotgun (WGS) entry which is preliminary data.</text>
</comment>
<feature type="region of interest" description="Disordered" evidence="5">
    <location>
        <begin position="1"/>
        <end position="29"/>
    </location>
</feature>
<gene>
    <name evidence="8" type="primary">Abca2</name>
    <name evidence="8" type="ORF">Tcan_06942</name>
</gene>
<dbReference type="GO" id="GO:0016020">
    <property type="term" value="C:membrane"/>
    <property type="evidence" value="ECO:0007669"/>
    <property type="project" value="UniProtKB-SubCell"/>
</dbReference>
<feature type="transmembrane region" description="Helical" evidence="6">
    <location>
        <begin position="448"/>
        <end position="469"/>
    </location>
</feature>
<keyword evidence="3 6" id="KW-1133">Transmembrane helix</keyword>
<proteinExistence type="predicted"/>
<name>A0A0B2VVD6_TOXCA</name>
<feature type="transmembrane region" description="Helical" evidence="6">
    <location>
        <begin position="86"/>
        <end position="106"/>
    </location>
</feature>
<sequence length="539" mass="60656">MKISCVERASDVTSTTGDGSQDSSSELDDADSYCTSKKMADPICLQLPDVKYLHSRAIILLQQYFWILWKRYRCVTRSWKTLVSQLLLPAVFVAGGMSIALPSMIYSASPPLEMSTFQFVNLSTPNKSSTVYYSNEDFYETPYNDSCYVNTSSMVTSLYGVPGIGSDCLVANLSDTWLDANWPPNKPFLDQIVNASMLIDNCKWRLDFGENFKAKQLREFLLPDYLPPTAKRPEENYYPNCWCERRGSALFCSQPPRENRNHRTLVSGDELFDLTGLPFRDYIVNTANDFDLRFGGFSVGFEKKNVPVGYGVNVSSNLRLLAVRHLSKVWFNNRAFHAMPIFLNMHNNALLRAALRSNGDFNTVNPGAFGITLINHPMEGSTEVISVAKMMQSNDVLIAVFLVVGMSFVPASFVYFLVSERASLSLHIQWMAGLSSIIYWIANLTWDLLNYCLPVAVCTFIIWIFNIPLYTRAENLGGVVVLLLMYGLSTTPLVYLMSFCFDEPSNAYIAMIILNLFTGICTCFTSYLLQVIDQMASLA</sequence>
<feature type="domain" description="ABC-2 type transporter transmembrane" evidence="7">
    <location>
        <begin position="328"/>
        <end position="524"/>
    </location>
</feature>
<evidence type="ECO:0000256" key="6">
    <source>
        <dbReference type="SAM" id="Phobius"/>
    </source>
</evidence>
<dbReference type="InterPro" id="IPR026082">
    <property type="entry name" value="ABCA"/>
</dbReference>
<dbReference type="OrthoDB" id="5862512at2759"/>
<dbReference type="EMBL" id="JPKZ01000889">
    <property type="protein sequence ID" value="KHN84920.1"/>
    <property type="molecule type" value="Genomic_DNA"/>
</dbReference>
<evidence type="ECO:0000256" key="4">
    <source>
        <dbReference type="ARBA" id="ARBA00023136"/>
    </source>
</evidence>
<organism evidence="8 9">
    <name type="scientific">Toxocara canis</name>
    <name type="common">Canine roundworm</name>
    <dbReference type="NCBI Taxonomy" id="6265"/>
    <lineage>
        <taxon>Eukaryota</taxon>
        <taxon>Metazoa</taxon>
        <taxon>Ecdysozoa</taxon>
        <taxon>Nematoda</taxon>
        <taxon>Chromadorea</taxon>
        <taxon>Rhabditida</taxon>
        <taxon>Spirurina</taxon>
        <taxon>Ascaridomorpha</taxon>
        <taxon>Ascaridoidea</taxon>
        <taxon>Toxocaridae</taxon>
        <taxon>Toxocara</taxon>
    </lineage>
</organism>
<keyword evidence="9" id="KW-1185">Reference proteome</keyword>
<dbReference type="PANTHER" id="PTHR19229">
    <property type="entry name" value="ATP-BINDING CASSETTE TRANSPORTER SUBFAMILY A ABCA"/>
    <property type="match status" value="1"/>
</dbReference>
<feature type="transmembrane region" description="Helical" evidence="6">
    <location>
        <begin position="424"/>
        <end position="442"/>
    </location>
</feature>
<dbReference type="Pfam" id="PF12698">
    <property type="entry name" value="ABC2_membrane_3"/>
    <property type="match status" value="1"/>
</dbReference>
<evidence type="ECO:0000256" key="2">
    <source>
        <dbReference type="ARBA" id="ARBA00022692"/>
    </source>
</evidence>
<comment type="subcellular location">
    <subcellularLocation>
        <location evidence="1">Membrane</location>
        <topology evidence="1">Multi-pass membrane protein</topology>
    </subcellularLocation>
</comment>
<keyword evidence="8" id="KW-0547">Nucleotide-binding</keyword>
<feature type="transmembrane region" description="Helical" evidence="6">
    <location>
        <begin position="476"/>
        <end position="495"/>
    </location>
</feature>
<dbReference type="STRING" id="6265.A0A0B2VVD6"/>
<evidence type="ECO:0000256" key="1">
    <source>
        <dbReference type="ARBA" id="ARBA00004141"/>
    </source>
</evidence>
<feature type="transmembrane region" description="Helical" evidence="6">
    <location>
        <begin position="396"/>
        <end position="417"/>
    </location>
</feature>
<keyword evidence="2 6" id="KW-0812">Transmembrane</keyword>
<evidence type="ECO:0000313" key="9">
    <source>
        <dbReference type="Proteomes" id="UP000031036"/>
    </source>
</evidence>
<dbReference type="GO" id="GO:0005524">
    <property type="term" value="F:ATP binding"/>
    <property type="evidence" value="ECO:0007669"/>
    <property type="project" value="UniProtKB-KW"/>
</dbReference>
<reference evidence="8 9" key="1">
    <citation type="submission" date="2014-11" db="EMBL/GenBank/DDBJ databases">
        <title>Genetic blueprint of the zoonotic pathogen Toxocara canis.</title>
        <authorList>
            <person name="Zhu X.-Q."/>
            <person name="Korhonen P.K."/>
            <person name="Cai H."/>
            <person name="Young N.D."/>
            <person name="Nejsum P."/>
            <person name="von Samson-Himmelstjerna G."/>
            <person name="Boag P.R."/>
            <person name="Tan P."/>
            <person name="Li Q."/>
            <person name="Min J."/>
            <person name="Yang Y."/>
            <person name="Wang X."/>
            <person name="Fang X."/>
            <person name="Hall R.S."/>
            <person name="Hofmann A."/>
            <person name="Sternberg P.W."/>
            <person name="Jex A.R."/>
            <person name="Gasser R.B."/>
        </authorList>
    </citation>
    <scope>NUCLEOTIDE SEQUENCE [LARGE SCALE GENOMIC DNA]</scope>
    <source>
        <strain evidence="8">PN_DK_2014</strain>
    </source>
</reference>
<protein>
    <submittedName>
        <fullName evidence="8">ATP-binding cassette sub-family A member 2</fullName>
    </submittedName>
</protein>
<keyword evidence="4 6" id="KW-0472">Membrane</keyword>
<dbReference type="GO" id="GO:0140359">
    <property type="term" value="F:ABC-type transporter activity"/>
    <property type="evidence" value="ECO:0007669"/>
    <property type="project" value="InterPro"/>
</dbReference>
<dbReference type="AlphaFoldDB" id="A0A0B2VVD6"/>
<evidence type="ECO:0000313" key="8">
    <source>
        <dbReference type="EMBL" id="KHN84920.1"/>
    </source>
</evidence>
<dbReference type="InterPro" id="IPR013525">
    <property type="entry name" value="ABC2_TM"/>
</dbReference>
<dbReference type="GO" id="GO:0005319">
    <property type="term" value="F:lipid transporter activity"/>
    <property type="evidence" value="ECO:0007669"/>
    <property type="project" value="TreeGrafter"/>
</dbReference>
<dbReference type="PANTHER" id="PTHR19229:SF250">
    <property type="entry name" value="ABC TRANSPORTER DOMAIN-CONTAINING PROTEIN-RELATED"/>
    <property type="match status" value="1"/>
</dbReference>
<evidence type="ECO:0000256" key="5">
    <source>
        <dbReference type="SAM" id="MobiDB-lite"/>
    </source>
</evidence>
<keyword evidence="8" id="KW-0067">ATP-binding</keyword>
<accession>A0A0B2VVD6</accession>